<gene>
    <name evidence="17" type="ORF">PWYN_22655</name>
</gene>
<keyword evidence="12" id="KW-0902">Two-component regulatory system</keyword>
<dbReference type="InterPro" id="IPR051552">
    <property type="entry name" value="HptR"/>
</dbReference>
<dbReference type="SUPFAM" id="SSF158472">
    <property type="entry name" value="HAMP domain-like"/>
    <property type="match status" value="1"/>
</dbReference>
<dbReference type="PANTHER" id="PTHR42713:SF2">
    <property type="entry name" value="TWO-COMPONENT SENSOR KINASE YESM"/>
    <property type="match status" value="1"/>
</dbReference>
<dbReference type="EMBL" id="JQCR01000003">
    <property type="protein sequence ID" value="KGE17412.1"/>
    <property type="molecule type" value="Genomic_DNA"/>
</dbReference>
<keyword evidence="10" id="KW-0067">ATP-binding</keyword>
<evidence type="ECO:0000256" key="6">
    <source>
        <dbReference type="ARBA" id="ARBA00022679"/>
    </source>
</evidence>
<dbReference type="InterPro" id="IPR036890">
    <property type="entry name" value="HATPase_C_sf"/>
</dbReference>
<name>A0A098M785_9BACL</name>
<proteinExistence type="predicted"/>
<sequence length="600" mass="68659">MRLTRWISSSLRAKLLTMFIILTSIPLIAVGLVSYQKSYHSISDHSKASSMLAADLLVRNIDFLFDDTERLLELSKNPEVIHFLFSQSETYNEAKEILQTFELYRETYKYENVLNISLINLYGKGISERKGVFQQSRNPLRNPHFQDLTNNPDLVLKIPPSGASDYDRLDGFTYPERNVISIMAAVKQRITHEVIGFIVIDLDDSFIEQFCDKVTIGKTGFFYILDQKNIPIFVPSISSKDSELVHQTDLPQWQKSNRDSFVLPTDSKPKFVVYTTSQSTGWKIIGMAPLQEIVAEANRIRQLIIVSVILSAIFALTLYFFLTQRITRPMQLLQNKMRLAASGYLEAKVKPTGQDEIADLGKSFNIMLEKIKMLLEKSIREQEQVQKAELRTLQAQINPHFLYNTLDSIIWMSEAGKSDSVVNMVKALSRFFRISLNKGRDWISIKTELEHAESYLVIQQMRYRDILDYEMRVPLELQVYPILKMTLQPLIENAIYHGIKNKRGKGLITIDGHIEDNNVIVLTVTDNGIGIKPQQLEFLREHLNTPIEIDAGAKEDSMEGGFGLQNVHQRLRLYFGDGFGVHLESTDGEGTQISIRIPKK</sequence>
<dbReference type="InterPro" id="IPR003594">
    <property type="entry name" value="HATPase_dom"/>
</dbReference>
<dbReference type="OrthoDB" id="9776552at2"/>
<comment type="subcellular location">
    <subcellularLocation>
        <location evidence="2">Cell membrane</location>
        <topology evidence="2">Multi-pass membrane protein</topology>
    </subcellularLocation>
</comment>
<dbReference type="AlphaFoldDB" id="A0A098M785"/>
<dbReference type="PROSITE" id="PS50109">
    <property type="entry name" value="HIS_KIN"/>
    <property type="match status" value="1"/>
</dbReference>
<dbReference type="InterPro" id="IPR005467">
    <property type="entry name" value="His_kinase_dom"/>
</dbReference>
<keyword evidence="7 14" id="KW-0812">Transmembrane</keyword>
<dbReference type="Pfam" id="PF02743">
    <property type="entry name" value="dCache_1"/>
    <property type="match status" value="1"/>
</dbReference>
<evidence type="ECO:0000256" key="10">
    <source>
        <dbReference type="ARBA" id="ARBA00022840"/>
    </source>
</evidence>
<evidence type="ECO:0000259" key="16">
    <source>
        <dbReference type="PROSITE" id="PS50885"/>
    </source>
</evidence>
<keyword evidence="18" id="KW-1185">Reference proteome</keyword>
<keyword evidence="5" id="KW-0597">Phosphoprotein</keyword>
<evidence type="ECO:0000256" key="5">
    <source>
        <dbReference type="ARBA" id="ARBA00022553"/>
    </source>
</evidence>
<organism evidence="17 18">
    <name type="scientific">Paenibacillus wynnii</name>
    <dbReference type="NCBI Taxonomy" id="268407"/>
    <lineage>
        <taxon>Bacteria</taxon>
        <taxon>Bacillati</taxon>
        <taxon>Bacillota</taxon>
        <taxon>Bacilli</taxon>
        <taxon>Bacillales</taxon>
        <taxon>Paenibacillaceae</taxon>
        <taxon>Paenibacillus</taxon>
    </lineage>
</organism>
<keyword evidence="9 17" id="KW-0418">Kinase</keyword>
<dbReference type="GO" id="GO:0005886">
    <property type="term" value="C:plasma membrane"/>
    <property type="evidence" value="ECO:0007669"/>
    <property type="project" value="UniProtKB-SubCell"/>
</dbReference>
<dbReference type="GO" id="GO:0005524">
    <property type="term" value="F:ATP binding"/>
    <property type="evidence" value="ECO:0007669"/>
    <property type="project" value="UniProtKB-KW"/>
</dbReference>
<evidence type="ECO:0000256" key="9">
    <source>
        <dbReference type="ARBA" id="ARBA00022777"/>
    </source>
</evidence>
<evidence type="ECO:0000256" key="13">
    <source>
        <dbReference type="ARBA" id="ARBA00023136"/>
    </source>
</evidence>
<dbReference type="PANTHER" id="PTHR42713">
    <property type="entry name" value="HISTIDINE KINASE-RELATED"/>
    <property type="match status" value="1"/>
</dbReference>
<keyword evidence="8" id="KW-0547">Nucleotide-binding</keyword>
<dbReference type="SUPFAM" id="SSF55874">
    <property type="entry name" value="ATPase domain of HSP90 chaperone/DNA topoisomerase II/histidine kinase"/>
    <property type="match status" value="1"/>
</dbReference>
<evidence type="ECO:0000256" key="7">
    <source>
        <dbReference type="ARBA" id="ARBA00022692"/>
    </source>
</evidence>
<keyword evidence="13 14" id="KW-0472">Membrane</keyword>
<feature type="transmembrane region" description="Helical" evidence="14">
    <location>
        <begin position="303"/>
        <end position="322"/>
    </location>
</feature>
<keyword evidence="11 14" id="KW-1133">Transmembrane helix</keyword>
<dbReference type="Pfam" id="PF06580">
    <property type="entry name" value="His_kinase"/>
    <property type="match status" value="1"/>
</dbReference>
<dbReference type="eggNOG" id="COG2972">
    <property type="taxonomic scope" value="Bacteria"/>
</dbReference>
<protein>
    <recommendedName>
        <fullName evidence="3">histidine kinase</fullName>
        <ecNumber evidence="3">2.7.13.3</ecNumber>
    </recommendedName>
</protein>
<dbReference type="Proteomes" id="UP000029734">
    <property type="component" value="Unassembled WGS sequence"/>
</dbReference>
<evidence type="ECO:0000256" key="12">
    <source>
        <dbReference type="ARBA" id="ARBA00023012"/>
    </source>
</evidence>
<dbReference type="GO" id="GO:0000155">
    <property type="term" value="F:phosphorelay sensor kinase activity"/>
    <property type="evidence" value="ECO:0007669"/>
    <property type="project" value="InterPro"/>
</dbReference>
<evidence type="ECO:0000256" key="14">
    <source>
        <dbReference type="SAM" id="Phobius"/>
    </source>
</evidence>
<dbReference type="SMART" id="SM00387">
    <property type="entry name" value="HATPase_c"/>
    <property type="match status" value="1"/>
</dbReference>
<feature type="domain" description="HAMP" evidence="16">
    <location>
        <begin position="324"/>
        <end position="376"/>
    </location>
</feature>
<dbReference type="SMART" id="SM00304">
    <property type="entry name" value="HAMP"/>
    <property type="match status" value="1"/>
</dbReference>
<feature type="transmembrane region" description="Helical" evidence="14">
    <location>
        <begin position="15"/>
        <end position="35"/>
    </location>
</feature>
<dbReference type="EC" id="2.7.13.3" evidence="3"/>
<dbReference type="InterPro" id="IPR033479">
    <property type="entry name" value="dCache_1"/>
</dbReference>
<keyword evidence="4" id="KW-1003">Cell membrane</keyword>
<evidence type="ECO:0000256" key="8">
    <source>
        <dbReference type="ARBA" id="ARBA00022741"/>
    </source>
</evidence>
<dbReference type="PROSITE" id="PS50885">
    <property type="entry name" value="HAMP"/>
    <property type="match status" value="1"/>
</dbReference>
<dbReference type="Gene3D" id="1.10.287.130">
    <property type="match status" value="1"/>
</dbReference>
<accession>A0A098M785</accession>
<comment type="caution">
    <text evidence="17">The sequence shown here is derived from an EMBL/GenBank/DDBJ whole genome shotgun (WGS) entry which is preliminary data.</text>
</comment>
<dbReference type="InterPro" id="IPR003660">
    <property type="entry name" value="HAMP_dom"/>
</dbReference>
<evidence type="ECO:0000256" key="11">
    <source>
        <dbReference type="ARBA" id="ARBA00022989"/>
    </source>
</evidence>
<dbReference type="Gene3D" id="3.30.565.10">
    <property type="entry name" value="Histidine kinase-like ATPase, C-terminal domain"/>
    <property type="match status" value="1"/>
</dbReference>
<dbReference type="Pfam" id="PF02518">
    <property type="entry name" value="HATPase_c"/>
    <property type="match status" value="1"/>
</dbReference>
<reference evidence="17 18" key="2">
    <citation type="submission" date="2014-10" db="EMBL/GenBank/DDBJ databases">
        <title>Comparative genomics of the Paenibacillus odorifer group.</title>
        <authorList>
            <person name="Tsai Y.-C."/>
            <person name="Martin N."/>
            <person name="Korlach J."/>
            <person name="Wiedmann M."/>
        </authorList>
    </citation>
    <scope>NUCLEOTIDE SEQUENCE [LARGE SCALE GENOMIC DNA]</scope>
    <source>
        <strain evidence="17 18">DSM 18334</strain>
    </source>
</reference>
<reference evidence="17 18" key="1">
    <citation type="submission" date="2014-08" db="EMBL/GenBank/DDBJ databases">
        <authorList>
            <person name="den Bakker H.C."/>
        </authorList>
    </citation>
    <scope>NUCLEOTIDE SEQUENCE [LARGE SCALE GENOMIC DNA]</scope>
    <source>
        <strain evidence="17 18">DSM 18334</strain>
    </source>
</reference>
<evidence type="ECO:0000256" key="3">
    <source>
        <dbReference type="ARBA" id="ARBA00012438"/>
    </source>
</evidence>
<evidence type="ECO:0000256" key="4">
    <source>
        <dbReference type="ARBA" id="ARBA00022475"/>
    </source>
</evidence>
<feature type="domain" description="Histidine kinase" evidence="15">
    <location>
        <begin position="483"/>
        <end position="600"/>
    </location>
</feature>
<dbReference type="RefSeq" id="WP_036656258.1">
    <property type="nucleotide sequence ID" value="NZ_JQCR01000003.1"/>
</dbReference>
<keyword evidence="6" id="KW-0808">Transferase</keyword>
<evidence type="ECO:0000256" key="1">
    <source>
        <dbReference type="ARBA" id="ARBA00000085"/>
    </source>
</evidence>
<dbReference type="CDD" id="cd06225">
    <property type="entry name" value="HAMP"/>
    <property type="match status" value="1"/>
</dbReference>
<dbReference type="InterPro" id="IPR010559">
    <property type="entry name" value="Sig_transdc_His_kin_internal"/>
</dbReference>
<evidence type="ECO:0000313" key="17">
    <source>
        <dbReference type="EMBL" id="KGE17412.1"/>
    </source>
</evidence>
<dbReference type="Gene3D" id="3.30.450.20">
    <property type="entry name" value="PAS domain"/>
    <property type="match status" value="1"/>
</dbReference>
<dbReference type="Pfam" id="PF00672">
    <property type="entry name" value="HAMP"/>
    <property type="match status" value="1"/>
</dbReference>
<evidence type="ECO:0000259" key="15">
    <source>
        <dbReference type="PROSITE" id="PS50109"/>
    </source>
</evidence>
<evidence type="ECO:0000313" key="18">
    <source>
        <dbReference type="Proteomes" id="UP000029734"/>
    </source>
</evidence>
<comment type="catalytic activity">
    <reaction evidence="1">
        <text>ATP + protein L-histidine = ADP + protein N-phospho-L-histidine.</text>
        <dbReference type="EC" id="2.7.13.3"/>
    </reaction>
</comment>
<dbReference type="STRING" id="268407.PWYN_22655"/>
<evidence type="ECO:0000256" key="2">
    <source>
        <dbReference type="ARBA" id="ARBA00004651"/>
    </source>
</evidence>